<dbReference type="PANTHER" id="PTHR10835">
    <property type="entry name" value="SQUALENE MONOOXYGENASE"/>
    <property type="match status" value="1"/>
</dbReference>
<name>A0A3A8I0T8_9BACT</name>
<evidence type="ECO:0000256" key="4">
    <source>
        <dbReference type="ARBA" id="ARBA00012312"/>
    </source>
</evidence>
<dbReference type="EMBL" id="RAVZ01000411">
    <property type="protein sequence ID" value="RKG73434.1"/>
    <property type="molecule type" value="Genomic_DNA"/>
</dbReference>
<sequence>MANSSKTDRVSHERVRGHVVDVDVVIAGGGPAGCAVAAALADLGLSVLLVDAGVDRHKQLAGELLHPPGVRDLRALGFGDVVAAWPAQPVRGFAVRFQAPAHTLILPYGSGITGLSLEHAALTVPLQESVARRPGVTLLSRARVTAVDRNDARGVRLRFSSQGAEHAIDARLLVAADGRASPVRRMLGIAEHHQRLSTMLGVTVDSACLPHPEHGHQFVGGPVHALAYAIQPGVARVMVDLPLGSSASMLKARPELLLALPSHLKAEVQRALEQQPAPRMASNDDWLAETVWTGSAVLVGDAAACCHPLTASGMASCFHDARALQEALHRHPGHIARALEHYANERRPAQRTRVALASALYSAFAGQDDGMWALRMGLRRYWERSPRGARASMALLSSEEPRMRVMAREYLRVVGHAFIAMLSLHGQGGRLRSAAPLLRSAGPPLRDAVASAVEQVGSWLHRRIRRPVYRLARAGWASPRRAFASNR</sequence>
<evidence type="ECO:0000256" key="6">
    <source>
        <dbReference type="ARBA" id="ARBA00022827"/>
    </source>
</evidence>
<dbReference type="PRINTS" id="PR00420">
    <property type="entry name" value="RNGMNOXGNASE"/>
</dbReference>
<evidence type="ECO:0000256" key="1">
    <source>
        <dbReference type="ARBA" id="ARBA00001974"/>
    </source>
</evidence>
<dbReference type="SUPFAM" id="SSF51905">
    <property type="entry name" value="FAD/NAD(P)-binding domain"/>
    <property type="match status" value="1"/>
</dbReference>
<dbReference type="Gene3D" id="3.50.50.60">
    <property type="entry name" value="FAD/NAD(P)-binding domain"/>
    <property type="match status" value="1"/>
</dbReference>
<keyword evidence="10" id="KW-0503">Monooxygenase</keyword>
<protein>
    <recommendedName>
        <fullName evidence="4">squalene monooxygenase</fullName>
        <ecNumber evidence="4">1.14.14.17</ecNumber>
    </recommendedName>
</protein>
<keyword evidence="11" id="KW-1185">Reference proteome</keyword>
<dbReference type="InterPro" id="IPR036188">
    <property type="entry name" value="FAD/NAD-bd_sf"/>
</dbReference>
<keyword evidence="8" id="KW-0472">Membrane</keyword>
<comment type="similarity">
    <text evidence="3">Belongs to the squalene monooxygenase family.</text>
</comment>
<evidence type="ECO:0000256" key="7">
    <source>
        <dbReference type="ARBA" id="ARBA00023002"/>
    </source>
</evidence>
<comment type="subcellular location">
    <subcellularLocation>
        <location evidence="2">Membrane</location>
    </subcellularLocation>
</comment>
<dbReference type="Pfam" id="PF08491">
    <property type="entry name" value="SE"/>
    <property type="match status" value="1"/>
</dbReference>
<evidence type="ECO:0000259" key="9">
    <source>
        <dbReference type="Pfam" id="PF08491"/>
    </source>
</evidence>
<comment type="caution">
    <text evidence="10">The sequence shown here is derived from an EMBL/GenBank/DDBJ whole genome shotgun (WGS) entry which is preliminary data.</text>
</comment>
<dbReference type="GO" id="GO:0004506">
    <property type="term" value="F:squalene monooxygenase activity"/>
    <property type="evidence" value="ECO:0007669"/>
    <property type="project" value="UniProtKB-EC"/>
</dbReference>
<dbReference type="InterPro" id="IPR040125">
    <property type="entry name" value="Squalene_monox"/>
</dbReference>
<dbReference type="InterPro" id="IPR013698">
    <property type="entry name" value="Squalene_epoxidase"/>
</dbReference>
<evidence type="ECO:0000256" key="3">
    <source>
        <dbReference type="ARBA" id="ARBA00008802"/>
    </source>
</evidence>
<comment type="cofactor">
    <cofactor evidence="1">
        <name>FAD</name>
        <dbReference type="ChEBI" id="CHEBI:57692"/>
    </cofactor>
</comment>
<keyword evidence="5" id="KW-0285">Flavoprotein</keyword>
<reference evidence="11" key="1">
    <citation type="submission" date="2018-09" db="EMBL/GenBank/DDBJ databases">
        <authorList>
            <person name="Livingstone P.G."/>
            <person name="Whitworth D.E."/>
        </authorList>
    </citation>
    <scope>NUCLEOTIDE SEQUENCE [LARGE SCALE GENOMIC DNA]</scope>
    <source>
        <strain evidence="11">CA054A</strain>
    </source>
</reference>
<dbReference type="GO" id="GO:0016126">
    <property type="term" value="P:sterol biosynthetic process"/>
    <property type="evidence" value="ECO:0007669"/>
    <property type="project" value="InterPro"/>
</dbReference>
<dbReference type="Proteomes" id="UP000268094">
    <property type="component" value="Unassembled WGS sequence"/>
</dbReference>
<keyword evidence="7" id="KW-0560">Oxidoreductase</keyword>
<dbReference type="AlphaFoldDB" id="A0A3A8I0T8"/>
<evidence type="ECO:0000256" key="5">
    <source>
        <dbReference type="ARBA" id="ARBA00022630"/>
    </source>
</evidence>
<dbReference type="PANTHER" id="PTHR10835:SF0">
    <property type="entry name" value="SQUALENE MONOOXYGENASE"/>
    <property type="match status" value="1"/>
</dbReference>
<keyword evidence="6" id="KW-0274">FAD</keyword>
<evidence type="ECO:0000313" key="10">
    <source>
        <dbReference type="EMBL" id="RKG73434.1"/>
    </source>
</evidence>
<accession>A0A3A8I0T8</accession>
<evidence type="ECO:0000313" key="11">
    <source>
        <dbReference type="Proteomes" id="UP000268094"/>
    </source>
</evidence>
<proteinExistence type="inferred from homology"/>
<dbReference type="GO" id="GO:0016020">
    <property type="term" value="C:membrane"/>
    <property type="evidence" value="ECO:0007669"/>
    <property type="project" value="UniProtKB-SubCell"/>
</dbReference>
<evidence type="ECO:0000256" key="2">
    <source>
        <dbReference type="ARBA" id="ARBA00004370"/>
    </source>
</evidence>
<gene>
    <name evidence="10" type="ORF">D7V88_36435</name>
</gene>
<evidence type="ECO:0000256" key="8">
    <source>
        <dbReference type="ARBA" id="ARBA00023136"/>
    </source>
</evidence>
<organism evidence="10 11">
    <name type="scientific">Corallococcus terminator</name>
    <dbReference type="NCBI Taxonomy" id="2316733"/>
    <lineage>
        <taxon>Bacteria</taxon>
        <taxon>Pseudomonadati</taxon>
        <taxon>Myxococcota</taxon>
        <taxon>Myxococcia</taxon>
        <taxon>Myxococcales</taxon>
        <taxon>Cystobacterineae</taxon>
        <taxon>Myxococcaceae</taxon>
        <taxon>Corallococcus</taxon>
    </lineage>
</organism>
<dbReference type="GO" id="GO:0050660">
    <property type="term" value="F:flavin adenine dinucleotide binding"/>
    <property type="evidence" value="ECO:0007669"/>
    <property type="project" value="InterPro"/>
</dbReference>
<dbReference type="EC" id="1.14.14.17" evidence="4"/>
<feature type="domain" description="Squalene epoxidase" evidence="9">
    <location>
        <begin position="170"/>
        <end position="421"/>
    </location>
</feature>